<evidence type="ECO:0000256" key="4">
    <source>
        <dbReference type="ARBA" id="ARBA00029440"/>
    </source>
</evidence>
<feature type="domain" description="HTH asnC-type" evidence="5">
    <location>
        <begin position="6"/>
        <end position="67"/>
    </location>
</feature>
<evidence type="ECO:0000313" key="6">
    <source>
        <dbReference type="EMBL" id="AIM27349.1"/>
    </source>
</evidence>
<dbReference type="GeneID" id="91755694"/>
<dbReference type="SMART" id="SM00344">
    <property type="entry name" value="HTH_ASNC"/>
    <property type="match status" value="1"/>
</dbReference>
<dbReference type="Proteomes" id="UP000029084">
    <property type="component" value="Chromosome"/>
</dbReference>
<dbReference type="InterPro" id="IPR036388">
    <property type="entry name" value="WH-like_DNA-bd_sf"/>
</dbReference>
<keyword evidence="2" id="KW-0238">DNA-binding</keyword>
<evidence type="ECO:0000256" key="1">
    <source>
        <dbReference type="ARBA" id="ARBA00023015"/>
    </source>
</evidence>
<dbReference type="EMBL" id="CP012176">
    <property type="protein sequence ID" value="AKV83206.1"/>
    <property type="molecule type" value="Genomic_DNA"/>
</dbReference>
<dbReference type="Proteomes" id="UP000061362">
    <property type="component" value="Chromosome"/>
</dbReference>
<name>A0A088E4H2_9CREN</name>
<comment type="pathway">
    <text evidence="4">Amino-acid biosynthesis.</text>
</comment>
<dbReference type="Gene3D" id="3.30.70.920">
    <property type="match status" value="1"/>
</dbReference>
<dbReference type="GO" id="GO:0005829">
    <property type="term" value="C:cytosol"/>
    <property type="evidence" value="ECO:0007669"/>
    <property type="project" value="TreeGrafter"/>
</dbReference>
<dbReference type="InterPro" id="IPR019887">
    <property type="entry name" value="Tscrpt_reg_AsnC/Lrp_C"/>
</dbReference>
<evidence type="ECO:0000313" key="7">
    <source>
        <dbReference type="EMBL" id="AKV74229.1"/>
    </source>
</evidence>
<reference evidence="11 13" key="3">
    <citation type="submission" date="2015-07" db="EMBL/GenBank/DDBJ databases">
        <title>Physiological, transcriptional responses and genome re-sequencing of acid resistant extremely thermoacidophilic Metallosphaera sedula SARC-M1.</title>
        <authorList>
            <person name="Ai C."/>
            <person name="McCarthy S."/>
            <person name="Eckrich V."/>
            <person name="Rudrappa D."/>
            <person name="Qiu G."/>
            <person name="Blum P."/>
        </authorList>
    </citation>
    <scope>NUCLEOTIDE SEQUENCE [LARGE SCALE GENOMIC DNA]</scope>
    <source>
        <strain evidence="11 13">SARC-M1</strain>
    </source>
</reference>
<evidence type="ECO:0000256" key="2">
    <source>
        <dbReference type="ARBA" id="ARBA00023125"/>
    </source>
</evidence>
<protein>
    <submittedName>
        <fullName evidence="7">AsnC family transcriptional regulator</fullName>
    </submittedName>
    <submittedName>
        <fullName evidence="6">Transcriptional regulator, AsnC family</fullName>
    </submittedName>
</protein>
<evidence type="ECO:0000313" key="14">
    <source>
        <dbReference type="Proteomes" id="UP000061362"/>
    </source>
</evidence>
<dbReference type="Proteomes" id="UP000068832">
    <property type="component" value="Chromosome"/>
</dbReference>
<dbReference type="Pfam" id="PF01037">
    <property type="entry name" value="AsnC_trans_reg"/>
    <property type="match status" value="1"/>
</dbReference>
<evidence type="ECO:0000313" key="8">
    <source>
        <dbReference type="EMBL" id="AKV76468.1"/>
    </source>
</evidence>
<dbReference type="EMBL" id="CP008822">
    <property type="protein sequence ID" value="AIM27349.1"/>
    <property type="molecule type" value="Genomic_DNA"/>
</dbReference>
<evidence type="ECO:0000259" key="5">
    <source>
        <dbReference type="PROSITE" id="PS50956"/>
    </source>
</evidence>
<dbReference type="OrthoDB" id="6995at2157"/>
<dbReference type="RefSeq" id="WP_012021150.1">
    <property type="nucleotide sequence ID" value="NZ_AP019770.1"/>
</dbReference>
<dbReference type="EMBL" id="CP012175">
    <property type="protein sequence ID" value="AKV80965.1"/>
    <property type="molecule type" value="Genomic_DNA"/>
</dbReference>
<dbReference type="Gene3D" id="1.10.10.10">
    <property type="entry name" value="Winged helix-like DNA-binding domain superfamily/Winged helix DNA-binding domain"/>
    <property type="match status" value="1"/>
</dbReference>
<dbReference type="PATRIC" id="fig|43687.5.peg.1307"/>
<dbReference type="GO" id="GO:0043200">
    <property type="term" value="P:response to amino acid"/>
    <property type="evidence" value="ECO:0007669"/>
    <property type="project" value="TreeGrafter"/>
</dbReference>
<evidence type="ECO:0000313" key="12">
    <source>
        <dbReference type="Proteomes" id="UP000029084"/>
    </source>
</evidence>
<dbReference type="PROSITE" id="PS50956">
    <property type="entry name" value="HTH_ASNC_2"/>
    <property type="match status" value="1"/>
</dbReference>
<dbReference type="SUPFAM" id="SSF46785">
    <property type="entry name" value="Winged helix' DNA-binding domain"/>
    <property type="match status" value="1"/>
</dbReference>
<evidence type="ECO:0000313" key="16">
    <source>
        <dbReference type="Proteomes" id="UP000062475"/>
    </source>
</evidence>
<dbReference type="Pfam" id="PF13412">
    <property type="entry name" value="HTH_24"/>
    <property type="match status" value="1"/>
</dbReference>
<dbReference type="EMBL" id="CP012172">
    <property type="protein sequence ID" value="AKV74229.1"/>
    <property type="molecule type" value="Genomic_DNA"/>
</dbReference>
<dbReference type="PANTHER" id="PTHR30154">
    <property type="entry name" value="LEUCINE-RESPONSIVE REGULATORY PROTEIN"/>
    <property type="match status" value="1"/>
</dbReference>
<dbReference type="InterPro" id="IPR036390">
    <property type="entry name" value="WH_DNA-bd_sf"/>
</dbReference>
<dbReference type="AlphaFoldDB" id="A0A088E4H2"/>
<dbReference type="InterPro" id="IPR019888">
    <property type="entry name" value="Tscrpt_reg_AsnC-like"/>
</dbReference>
<keyword evidence="1" id="KW-0805">Transcription regulation</keyword>
<organism evidence="6 12">
    <name type="scientific">Metallosphaera sedula</name>
    <dbReference type="NCBI Taxonomy" id="43687"/>
    <lineage>
        <taxon>Archaea</taxon>
        <taxon>Thermoproteota</taxon>
        <taxon>Thermoprotei</taxon>
        <taxon>Sulfolobales</taxon>
        <taxon>Sulfolobaceae</taxon>
        <taxon>Metallosphaera</taxon>
    </lineage>
</organism>
<dbReference type="GO" id="GO:0043565">
    <property type="term" value="F:sequence-specific DNA binding"/>
    <property type="evidence" value="ECO:0007669"/>
    <property type="project" value="InterPro"/>
</dbReference>
<keyword evidence="3" id="KW-0804">Transcription</keyword>
<evidence type="ECO:0000313" key="9">
    <source>
        <dbReference type="EMBL" id="AKV78720.1"/>
    </source>
</evidence>
<evidence type="ECO:0000313" key="13">
    <source>
        <dbReference type="Proteomes" id="UP000056255"/>
    </source>
</evidence>
<dbReference type="EMBL" id="CP012173">
    <property type="protein sequence ID" value="AKV76468.1"/>
    <property type="molecule type" value="Genomic_DNA"/>
</dbReference>
<gene>
    <name evidence="6" type="ORF">HA72_1202</name>
    <name evidence="7" type="ORF">MsedA_1220</name>
    <name evidence="8" type="ORF">MsedB_1222</name>
    <name evidence="9" type="ORF">MsedC_1220</name>
    <name evidence="10" type="ORF">MsedD_1221</name>
    <name evidence="11" type="ORF">MsedE_1224</name>
</gene>
<dbReference type="PRINTS" id="PR00033">
    <property type="entry name" value="HTHASNC"/>
</dbReference>
<dbReference type="SUPFAM" id="SSF54909">
    <property type="entry name" value="Dimeric alpha+beta barrel"/>
    <property type="match status" value="1"/>
</dbReference>
<evidence type="ECO:0000313" key="10">
    <source>
        <dbReference type="EMBL" id="AKV80965.1"/>
    </source>
</evidence>
<dbReference type="InterPro" id="IPR011008">
    <property type="entry name" value="Dimeric_a/b-barrel"/>
</dbReference>
<evidence type="ECO:0000313" key="17">
    <source>
        <dbReference type="Proteomes" id="UP000068832"/>
    </source>
</evidence>
<dbReference type="PANTHER" id="PTHR30154:SF34">
    <property type="entry name" value="TRANSCRIPTIONAL REGULATOR AZLB"/>
    <property type="match status" value="1"/>
</dbReference>
<evidence type="ECO:0000313" key="11">
    <source>
        <dbReference type="EMBL" id="AKV83206.1"/>
    </source>
</evidence>
<sequence length="152" mass="17818">MQDYKLDEVDMKILERLRYNAKFTLTVLSKELDMPVSTIRYRIKKLEESKVILGYVPLIDRTNLGYKVSLILEIDTIPKYIERVVNEISQFPPIVRVYGVDSGPKLHVHAIFKEEEEAYSFISHRLYNIKGINSVETSKIIRRYKIDPSILL</sequence>
<proteinExistence type="predicted"/>
<dbReference type="OMA" id="PILKMRN"/>
<dbReference type="InterPro" id="IPR000485">
    <property type="entry name" value="AsnC-type_HTH_dom"/>
</dbReference>
<evidence type="ECO:0000256" key="3">
    <source>
        <dbReference type="ARBA" id="ARBA00023163"/>
    </source>
</evidence>
<reference evidence="6 12" key="1">
    <citation type="journal article" date="2014" name="J. Bacteriol.">
        <title>Role of an Archaeal PitA Transporter in the Copper and Arsenic Resistance of Metallosphaera sedula, an Extreme Thermoacidophile.</title>
        <authorList>
            <person name="McCarthy S."/>
            <person name="Ai C."/>
            <person name="Wheaton G."/>
            <person name="Tevatia R."/>
            <person name="Eckrich V."/>
            <person name="Kelly R."/>
            <person name="Blum P."/>
        </authorList>
    </citation>
    <scope>NUCLEOTIDE SEQUENCE [LARGE SCALE GENOMIC DNA]</scope>
    <source>
        <strain evidence="6 12">CuR1</strain>
    </source>
</reference>
<dbReference type="Proteomes" id="UP000062475">
    <property type="component" value="Chromosome"/>
</dbReference>
<reference evidence="14 15" key="2">
    <citation type="journal article" date="2015" name="Genome Announc.">
        <title>Complete Genome Sequences of Evolved Arsenate-Resistant Metallosphaera sedula Strains.</title>
        <authorList>
            <person name="Ai C."/>
            <person name="McCarthy S."/>
            <person name="Schackwitz W."/>
            <person name="Martin J."/>
            <person name="Lipzen A."/>
            <person name="Blum P."/>
        </authorList>
    </citation>
    <scope>NUCLEOTIDE SEQUENCE [LARGE SCALE GENOMIC DNA]</scope>
    <source>
        <strain evidence="9 15">ARS120-1</strain>
        <strain evidence="10 14">ARS120-2</strain>
        <strain evidence="7 17">ARS50-1</strain>
        <strain evidence="8 16">ARS50-2</strain>
    </source>
</reference>
<evidence type="ECO:0000313" key="15">
    <source>
        <dbReference type="Proteomes" id="UP000062398"/>
    </source>
</evidence>
<dbReference type="EMBL" id="CP012174">
    <property type="protein sequence ID" value="AKV78720.1"/>
    <property type="molecule type" value="Genomic_DNA"/>
</dbReference>
<dbReference type="Proteomes" id="UP000062398">
    <property type="component" value="Chromosome"/>
</dbReference>
<accession>A0A088E4H2</accession>
<dbReference type="Proteomes" id="UP000056255">
    <property type="component" value="Chromosome"/>
</dbReference>